<dbReference type="AlphaFoldDB" id="A0A226X406"/>
<organism evidence="1 2">
    <name type="scientific">Caballeronia sordidicola</name>
    <name type="common">Burkholderia sordidicola</name>
    <dbReference type="NCBI Taxonomy" id="196367"/>
    <lineage>
        <taxon>Bacteria</taxon>
        <taxon>Pseudomonadati</taxon>
        <taxon>Pseudomonadota</taxon>
        <taxon>Betaproteobacteria</taxon>
        <taxon>Burkholderiales</taxon>
        <taxon>Burkholderiaceae</taxon>
        <taxon>Caballeronia</taxon>
    </lineage>
</organism>
<reference evidence="2" key="1">
    <citation type="submission" date="2017-01" db="EMBL/GenBank/DDBJ databases">
        <title>Genome Analysis of Deinococcus marmoris KOPRI26562.</title>
        <authorList>
            <person name="Kim J.H."/>
            <person name="Oh H.-M."/>
        </authorList>
    </citation>
    <scope>NUCLEOTIDE SEQUENCE [LARGE SCALE GENOMIC DNA]</scope>
    <source>
        <strain evidence="2">PAMC 26633</strain>
    </source>
</reference>
<protein>
    <submittedName>
        <fullName evidence="1">Uncharacterized protein</fullName>
    </submittedName>
</protein>
<proteinExistence type="predicted"/>
<accession>A0A226X406</accession>
<evidence type="ECO:0000313" key="2">
    <source>
        <dbReference type="Proteomes" id="UP000214720"/>
    </source>
</evidence>
<name>A0A226X406_CABSO</name>
<comment type="caution">
    <text evidence="1">The sequence shown here is derived from an EMBL/GenBank/DDBJ whole genome shotgun (WGS) entry which is preliminary data.</text>
</comment>
<dbReference type="Proteomes" id="UP000214720">
    <property type="component" value="Unassembled WGS sequence"/>
</dbReference>
<gene>
    <name evidence="1" type="ORF">BSU04_16035</name>
</gene>
<evidence type="ECO:0000313" key="1">
    <source>
        <dbReference type="EMBL" id="OXC77618.1"/>
    </source>
</evidence>
<sequence>MRMIFSRHRFSRTFAPPLVAPAAHEATVIEEELQQAQLGAATVQMAPQRQAVAQPGVEVRTYAKSHA</sequence>
<dbReference type="EMBL" id="MTHB01000099">
    <property type="protein sequence ID" value="OXC77618.1"/>
    <property type="molecule type" value="Genomic_DNA"/>
</dbReference>